<dbReference type="OrthoDB" id="3938460at2759"/>
<sequence length="88" mass="10648">VAKEPVEEGWVPCFINRNNRHLISQWTARMDRVRHNADLEAKYKLYLNLLHQKIKEYKIKPCQMYIINERGFIIGVTSRSKRIFSRRM</sequence>
<evidence type="ECO:0000313" key="2">
    <source>
        <dbReference type="Proteomes" id="UP000800038"/>
    </source>
</evidence>
<dbReference type="EMBL" id="ML976083">
    <property type="protein sequence ID" value="KAF1939347.1"/>
    <property type="molecule type" value="Genomic_DNA"/>
</dbReference>
<dbReference type="Proteomes" id="UP000800038">
    <property type="component" value="Unassembled WGS sequence"/>
</dbReference>
<dbReference type="AlphaFoldDB" id="A0A6A5SQ89"/>
<evidence type="ECO:0000313" key="1">
    <source>
        <dbReference type="EMBL" id="KAF1939347.1"/>
    </source>
</evidence>
<gene>
    <name evidence="1" type="ORF">EJ02DRAFT_352497</name>
</gene>
<evidence type="ECO:0008006" key="3">
    <source>
        <dbReference type="Google" id="ProtNLM"/>
    </source>
</evidence>
<reference evidence="1" key="1">
    <citation type="journal article" date="2020" name="Stud. Mycol.">
        <title>101 Dothideomycetes genomes: a test case for predicting lifestyles and emergence of pathogens.</title>
        <authorList>
            <person name="Haridas S."/>
            <person name="Albert R."/>
            <person name="Binder M."/>
            <person name="Bloem J."/>
            <person name="Labutti K."/>
            <person name="Salamov A."/>
            <person name="Andreopoulos B."/>
            <person name="Baker S."/>
            <person name="Barry K."/>
            <person name="Bills G."/>
            <person name="Bluhm B."/>
            <person name="Cannon C."/>
            <person name="Castanera R."/>
            <person name="Culley D."/>
            <person name="Daum C."/>
            <person name="Ezra D."/>
            <person name="Gonzalez J."/>
            <person name="Henrissat B."/>
            <person name="Kuo A."/>
            <person name="Liang C."/>
            <person name="Lipzen A."/>
            <person name="Lutzoni F."/>
            <person name="Magnuson J."/>
            <person name="Mondo S."/>
            <person name="Nolan M."/>
            <person name="Ohm R."/>
            <person name="Pangilinan J."/>
            <person name="Park H.-J."/>
            <person name="Ramirez L."/>
            <person name="Alfaro M."/>
            <person name="Sun H."/>
            <person name="Tritt A."/>
            <person name="Yoshinaga Y."/>
            <person name="Zwiers L.-H."/>
            <person name="Turgeon B."/>
            <person name="Goodwin S."/>
            <person name="Spatafora J."/>
            <person name="Crous P."/>
            <person name="Grigoriev I."/>
        </authorList>
    </citation>
    <scope>NUCLEOTIDE SEQUENCE</scope>
    <source>
        <strain evidence="1">CBS 161.51</strain>
    </source>
</reference>
<protein>
    <recommendedName>
        <fullName evidence="3">HTH CENPB-type domain-containing protein</fullName>
    </recommendedName>
</protein>
<proteinExistence type="predicted"/>
<feature type="non-terminal residue" evidence="1">
    <location>
        <position position="1"/>
    </location>
</feature>
<keyword evidence="2" id="KW-1185">Reference proteome</keyword>
<name>A0A6A5SQ89_9PLEO</name>
<accession>A0A6A5SQ89</accession>
<organism evidence="1 2">
    <name type="scientific">Clathrospora elynae</name>
    <dbReference type="NCBI Taxonomy" id="706981"/>
    <lineage>
        <taxon>Eukaryota</taxon>
        <taxon>Fungi</taxon>
        <taxon>Dikarya</taxon>
        <taxon>Ascomycota</taxon>
        <taxon>Pezizomycotina</taxon>
        <taxon>Dothideomycetes</taxon>
        <taxon>Pleosporomycetidae</taxon>
        <taxon>Pleosporales</taxon>
        <taxon>Diademaceae</taxon>
        <taxon>Clathrospora</taxon>
    </lineage>
</organism>